<protein>
    <submittedName>
        <fullName evidence="2">DUF2306 domain-containing protein</fullName>
    </submittedName>
</protein>
<accession>A0ABT1R3W9</accession>
<keyword evidence="1" id="KW-0812">Transmembrane</keyword>
<name>A0ABT1R3W9_9HYPH</name>
<comment type="caution">
    <text evidence="2">The sequence shown here is derived from an EMBL/GenBank/DDBJ whole genome shotgun (WGS) entry which is preliminary data.</text>
</comment>
<feature type="transmembrane region" description="Helical" evidence="1">
    <location>
        <begin position="49"/>
        <end position="68"/>
    </location>
</feature>
<gene>
    <name evidence="2" type="ORF">GB927_007410</name>
</gene>
<dbReference type="Pfam" id="PF10067">
    <property type="entry name" value="DUF2306"/>
    <property type="match status" value="1"/>
</dbReference>
<evidence type="ECO:0000313" key="2">
    <source>
        <dbReference type="EMBL" id="MCQ4629856.1"/>
    </source>
</evidence>
<reference evidence="2" key="1">
    <citation type="submission" date="2021-07" db="EMBL/GenBank/DDBJ databases">
        <title>Shinella sp. nov., a novel member of the genus Shinella from water.</title>
        <authorList>
            <person name="Deng Y."/>
        </authorList>
    </citation>
    <scope>NUCLEOTIDE SEQUENCE</scope>
    <source>
        <strain evidence="2">CPCC 100929</strain>
    </source>
</reference>
<proteinExistence type="predicted"/>
<evidence type="ECO:0000313" key="3">
    <source>
        <dbReference type="Proteomes" id="UP000996601"/>
    </source>
</evidence>
<keyword evidence="1" id="KW-0472">Membrane</keyword>
<feature type="transmembrane region" description="Helical" evidence="1">
    <location>
        <begin position="143"/>
        <end position="160"/>
    </location>
</feature>
<dbReference type="InterPro" id="IPR018750">
    <property type="entry name" value="DUF2306_membrane"/>
</dbReference>
<keyword evidence="3" id="KW-1185">Reference proteome</keyword>
<keyword evidence="1" id="KW-1133">Transmembrane helix</keyword>
<feature type="transmembrane region" description="Helical" evidence="1">
    <location>
        <begin position="74"/>
        <end position="97"/>
    </location>
</feature>
<feature type="transmembrane region" description="Helical" evidence="1">
    <location>
        <begin position="15"/>
        <end position="37"/>
    </location>
</feature>
<organism evidence="2 3">
    <name type="scientific">Shinella lacus</name>
    <dbReference type="NCBI Taxonomy" id="2654216"/>
    <lineage>
        <taxon>Bacteria</taxon>
        <taxon>Pseudomonadati</taxon>
        <taxon>Pseudomonadota</taxon>
        <taxon>Alphaproteobacteria</taxon>
        <taxon>Hyphomicrobiales</taxon>
        <taxon>Rhizobiaceae</taxon>
        <taxon>Shinella</taxon>
    </lineage>
</organism>
<dbReference type="Proteomes" id="UP000996601">
    <property type="component" value="Unassembled WGS sequence"/>
</dbReference>
<feature type="transmembrane region" description="Helical" evidence="1">
    <location>
        <begin position="109"/>
        <end position="137"/>
    </location>
</feature>
<evidence type="ECO:0000256" key="1">
    <source>
        <dbReference type="SAM" id="Phobius"/>
    </source>
</evidence>
<dbReference type="EMBL" id="WHSB02000002">
    <property type="protein sequence ID" value="MCQ4629856.1"/>
    <property type="molecule type" value="Genomic_DNA"/>
</dbReference>
<sequence length="179" mass="19109">MADFVYHANLRPVAFYAHIVLASVALALVPVQLWPGLRQRRITLHRTLGRVYAISILASGAGGFFLAVGTESGAFAASGFACLAIAWVGTTVYGVILAMTGDVAAHRRWMIRSAALTMAAVTLRIYLGLSIVAGLSYDEVAGALAWGCWIPNLLLAEVIVRRSKPGQQRVGFRPAVSRG</sequence>